<dbReference type="InterPro" id="IPR006015">
    <property type="entry name" value="Universal_stress_UspA"/>
</dbReference>
<name>A0A9X3RYT5_9ACTN</name>
<reference evidence="3" key="1">
    <citation type="submission" date="2022-10" db="EMBL/GenBank/DDBJ databases">
        <title>The WGS of Solirubrobacter ginsenosidimutans DSM 21036.</title>
        <authorList>
            <person name="Jiang Z."/>
        </authorList>
    </citation>
    <scope>NUCLEOTIDE SEQUENCE</scope>
    <source>
        <strain evidence="3">DSM 21036</strain>
    </source>
</reference>
<dbReference type="PANTHER" id="PTHR46268">
    <property type="entry name" value="STRESS RESPONSE PROTEIN NHAX"/>
    <property type="match status" value="1"/>
</dbReference>
<dbReference type="InterPro" id="IPR006016">
    <property type="entry name" value="UspA"/>
</dbReference>
<keyword evidence="4" id="KW-1185">Reference proteome</keyword>
<dbReference type="Gene3D" id="3.40.50.12370">
    <property type="match status" value="1"/>
</dbReference>
<accession>A0A9X3RYT5</accession>
<dbReference type="Pfam" id="PF00582">
    <property type="entry name" value="Usp"/>
    <property type="match status" value="1"/>
</dbReference>
<evidence type="ECO:0000259" key="2">
    <source>
        <dbReference type="Pfam" id="PF00582"/>
    </source>
</evidence>
<gene>
    <name evidence="3" type="ORF">OM076_04395</name>
</gene>
<organism evidence="3 4">
    <name type="scientific">Solirubrobacter ginsenosidimutans</name>
    <dbReference type="NCBI Taxonomy" id="490573"/>
    <lineage>
        <taxon>Bacteria</taxon>
        <taxon>Bacillati</taxon>
        <taxon>Actinomycetota</taxon>
        <taxon>Thermoleophilia</taxon>
        <taxon>Solirubrobacterales</taxon>
        <taxon>Solirubrobacteraceae</taxon>
        <taxon>Solirubrobacter</taxon>
    </lineage>
</organism>
<protein>
    <submittedName>
        <fullName evidence="3">Universal stress protein</fullName>
    </submittedName>
</protein>
<dbReference type="PRINTS" id="PR01438">
    <property type="entry name" value="UNVRSLSTRESS"/>
</dbReference>
<evidence type="ECO:0000313" key="4">
    <source>
        <dbReference type="Proteomes" id="UP001149140"/>
    </source>
</evidence>
<sequence>MPPRYRHVLVAFDGSLDAELALAHGVALAQASHARLAVVTVVPPPPLLSWQAPGGMQGVHDSEQAELDLRLRAAADKVPDDLSLTTRLLDGDPAREILRAARDGEHDVIVMGSRGRGRVSAAVLGSVSNHVMHEADVPVIVIHRPRRDDGPDLAA</sequence>
<dbReference type="CDD" id="cd00293">
    <property type="entry name" value="USP-like"/>
    <property type="match status" value="1"/>
</dbReference>
<dbReference type="Proteomes" id="UP001149140">
    <property type="component" value="Unassembled WGS sequence"/>
</dbReference>
<dbReference type="PANTHER" id="PTHR46268:SF6">
    <property type="entry name" value="UNIVERSAL STRESS PROTEIN UP12"/>
    <property type="match status" value="1"/>
</dbReference>
<comment type="caution">
    <text evidence="3">The sequence shown here is derived from an EMBL/GenBank/DDBJ whole genome shotgun (WGS) entry which is preliminary data.</text>
</comment>
<evidence type="ECO:0000313" key="3">
    <source>
        <dbReference type="EMBL" id="MDA0159494.1"/>
    </source>
</evidence>
<dbReference type="AlphaFoldDB" id="A0A9X3RYT5"/>
<comment type="similarity">
    <text evidence="1">Belongs to the universal stress protein A family.</text>
</comment>
<proteinExistence type="inferred from homology"/>
<dbReference type="RefSeq" id="WP_270038224.1">
    <property type="nucleotide sequence ID" value="NZ_JAPDOD010000002.1"/>
</dbReference>
<evidence type="ECO:0000256" key="1">
    <source>
        <dbReference type="ARBA" id="ARBA00008791"/>
    </source>
</evidence>
<dbReference type="SUPFAM" id="SSF52402">
    <property type="entry name" value="Adenine nucleotide alpha hydrolases-like"/>
    <property type="match status" value="1"/>
</dbReference>
<feature type="domain" description="UspA" evidence="2">
    <location>
        <begin position="5"/>
        <end position="143"/>
    </location>
</feature>
<dbReference type="EMBL" id="JAPDOD010000002">
    <property type="protein sequence ID" value="MDA0159494.1"/>
    <property type="molecule type" value="Genomic_DNA"/>
</dbReference>